<evidence type="ECO:0000256" key="5">
    <source>
        <dbReference type="ARBA" id="ARBA00022759"/>
    </source>
</evidence>
<evidence type="ECO:0000256" key="11">
    <source>
        <dbReference type="ARBA" id="ARBA00023211"/>
    </source>
</evidence>
<keyword evidence="11" id="KW-0464">Manganese</keyword>
<keyword evidence="5 13" id="KW-0255">Endonuclease</keyword>
<sequence length="1025" mass="117701">MPVPEIEKMYTTANSKRPDVYQLRAEALDRLLNNEEFVRVLIHIAQRRGFKSNRSSELLEGETGKLLKAVRDNREFLRQSGYRTVGEMLFRDSRFTQKRNKPGDYRHTVGRDLLLEEIRLVFAAQKQFSNPHASQNFLEEYLSIFASQRNFDSGPGGNSRYANLIEGMIGTCTFERSQKRAPKASYAFERFNLLTKLQNMRISHRNEDGTRKSENLSDDQKRLIIDLAHQKQVLTYTDIRKLLKLDENSSFTPLTYGNARARKEVEKSKFVSMPFYHQVKASWQKNGLDMATLTPERLDEFGWILSVWKSDENRRTKLAALDLSSEEIESLLPIGTGKFGHLSFIALRKLTPLLEQGLDYDKACSSIGYGQSEFLGIEKTNRLPPVSHEQITNPVVLRALSQSVKVINSIIREHGIPESVHIELAREMSKTFDERNQLTKLRNENERTNNKVKLEIANMLGVSKVSPIDIVKFKLYLQQQERCLYSGESFDRSRLFEPGYAEVDHIIPYSISFDDSYNNKVLVKTGENRQKGNRTPVEYLGVDPARLARYIALVDSLHLPRPKKNNLLRDLSKDIVERETFKERNLQDTRYITVELASHIERYLLFDMANSTQIKRVVSVNGPVTAFFRKRWGLRKDRELGDLHHAQDAVIVACVGDDLIQRVSKYDKFKRSYLANPKVFTKSFDKQTNTVRYVDNQTGELFTWDSFDDTHLALKDNLFPQAWPRFRDELLARLSPDPTYAVHMANISNISKDLMPVFVSRMPNRKCTGPAHKETVKSPRQLSDGVVISKVSLSELRLDGEGEIEGYYNPQDDTVLYAKLRRLLQEANGNAEKAFASPVYKVSKDGKTSTLVNKVKLSEKASYGVMVHQARGVATKPSMVRVDVFIKEGRFYLVPVYVPDIVRGLLPTRAITPGKIYEEWRVIDSSFRFQFSLYHNDVIKVKPKGRTVIKFKDGTERLLGEEIVYYKSTNIANGSIFVKTHDDAGEVKSLGAKTLTIFEKYNVDYLGRLTKVHDESRLEFKLKGR</sequence>
<dbReference type="InterPro" id="IPR033114">
    <property type="entry name" value="HNH_CAS9"/>
</dbReference>
<dbReference type="Proteomes" id="UP000077421">
    <property type="component" value="Unassembled WGS sequence"/>
</dbReference>
<evidence type="ECO:0000259" key="14">
    <source>
        <dbReference type="PROSITE" id="PS51749"/>
    </source>
</evidence>
<dbReference type="Pfam" id="PF13395">
    <property type="entry name" value="HNH_4"/>
    <property type="match status" value="1"/>
</dbReference>
<comment type="cofactor">
    <cofactor evidence="1">
        <name>Mg(2+)</name>
        <dbReference type="ChEBI" id="CHEBI:18420"/>
    </cofactor>
</comment>
<keyword evidence="7" id="KW-0460">Magnesium</keyword>
<reference evidence="15 16" key="1">
    <citation type="submission" date="2016-02" db="EMBL/GenBank/DDBJ databases">
        <title>Draft genome sequence of Acidibacillus ferrooxidans SLC66.</title>
        <authorList>
            <person name="Oliveira G."/>
            <person name="Nancucheo I."/>
            <person name="Dall'Agnol H."/>
            <person name="Johnson B."/>
            <person name="Oliveira R."/>
            <person name="Nunes G.L."/>
            <person name="Tzotzos G."/>
            <person name="Orellana S.C."/>
            <person name="Salim A.C."/>
            <person name="Araujo F.M."/>
        </authorList>
    </citation>
    <scope>NUCLEOTIDE SEQUENCE [LARGE SCALE GENOMIC DNA]</scope>
    <source>
        <strain evidence="15 16">SLC66</strain>
    </source>
</reference>
<comment type="caution">
    <text evidence="15">The sequence shown here is derived from an EMBL/GenBank/DDBJ whole genome shotgun (WGS) entry which is preliminary data.</text>
</comment>
<dbReference type="GO" id="GO:0046872">
    <property type="term" value="F:metal ion binding"/>
    <property type="evidence" value="ECO:0007669"/>
    <property type="project" value="UniProtKB-UniRule"/>
</dbReference>
<comment type="similarity">
    <text evidence="2">Belongs to the CRISPR-associated protein Cas9 family. Subtype II-A subfamily.</text>
</comment>
<dbReference type="InterPro" id="IPR055228">
    <property type="entry name" value="Cas9_RuvC"/>
</dbReference>
<proteinExistence type="inferred from homology"/>
<evidence type="ECO:0000256" key="13">
    <source>
        <dbReference type="HAMAP-Rule" id="MF_01480"/>
    </source>
</evidence>
<gene>
    <name evidence="13" type="primary">cas9</name>
    <name evidence="15" type="ORF">AYW79_09035</name>
</gene>
<comment type="caution">
    <text evidence="13">Lacks conserved residue(s) required for the propagation of feature annotation.</text>
</comment>
<evidence type="ECO:0000313" key="15">
    <source>
        <dbReference type="EMBL" id="OAG93713.1"/>
    </source>
</evidence>
<dbReference type="GO" id="GO:0051607">
    <property type="term" value="P:defense response to virus"/>
    <property type="evidence" value="ECO:0007669"/>
    <property type="project" value="UniProtKB-UniRule"/>
</dbReference>
<keyword evidence="9 13" id="KW-0051">Antiviral defense</keyword>
<dbReference type="InterPro" id="IPR040619">
    <property type="entry name" value="Cas9_alpha-helical_lobe"/>
</dbReference>
<dbReference type="InterPro" id="IPR003615">
    <property type="entry name" value="HNH_nuc"/>
</dbReference>
<name>A0A853KA30_9BACL</name>
<dbReference type="GO" id="GO:0004519">
    <property type="term" value="F:endonuclease activity"/>
    <property type="evidence" value="ECO:0007669"/>
    <property type="project" value="UniProtKB-UniRule"/>
</dbReference>
<evidence type="ECO:0000256" key="2">
    <source>
        <dbReference type="ARBA" id="ARBA00005244"/>
    </source>
</evidence>
<dbReference type="HAMAP" id="MF_01480">
    <property type="entry name" value="Cas9"/>
    <property type="match status" value="1"/>
</dbReference>
<feature type="domain" description="HNH Cas9-type" evidence="14">
    <location>
        <begin position="431"/>
        <end position="586"/>
    </location>
</feature>
<comment type="function">
    <text evidence="13">CRISPR (clustered regularly interspaced short palindromic repeat) is an adaptive immune system that provides protection against mobile genetic elements (viruses, transposable elements and conjugative plasmids). CRISPR clusters contain spacers, sequences complementary to antecedent mobile elements, and target invading nucleic acids. CRISPR clusters are transcribed and processed into CRISPR RNA (crRNA). In type II CRISPR systems correct processing of pre-crRNA requires a trans-encoded small RNA (tracrRNA), endogenous ribonuclease 3 (rnc) and this protein. The tracrRNA serves as a guide for ribonuclease 3-aided processing of pre-crRNA. Subsequently Cas9/crRNA/tracrRNA endonucleolytically cleaves linear or circular dsDNA target complementary to the spacer; Cas9 is inactive in the absence of the 2 guide RNAs (gRNA). Cas9 recognizes the protospacer adjacent motif (PAM) in the CRISPR repeat sequences to help distinguish self versus nonself, as targets within the bacterial CRISPR locus do not have PAMs. PAM recognition is also required for catalytic activity.</text>
</comment>
<evidence type="ECO:0000256" key="7">
    <source>
        <dbReference type="ARBA" id="ARBA00022842"/>
    </source>
</evidence>
<keyword evidence="8 13" id="KW-0694">RNA-binding</keyword>
<accession>A0A853KA30</accession>
<evidence type="ECO:0000256" key="3">
    <source>
        <dbReference type="ARBA" id="ARBA00022722"/>
    </source>
</evidence>
<keyword evidence="10 13" id="KW-0238">DNA-binding</keyword>
<evidence type="ECO:0000256" key="10">
    <source>
        <dbReference type="ARBA" id="ARBA00023125"/>
    </source>
</evidence>
<dbReference type="InterPro" id="IPR028629">
    <property type="entry name" value="Cas9"/>
</dbReference>
<dbReference type="Gene3D" id="1.10.30.50">
    <property type="match status" value="1"/>
</dbReference>
<dbReference type="Pfam" id="PF22702">
    <property type="entry name" value="Cas9_RuvC"/>
    <property type="match status" value="1"/>
</dbReference>
<feature type="active site" description="Proton acceptor for HNH nuclease domain" evidence="13">
    <location>
        <position position="505"/>
    </location>
</feature>
<evidence type="ECO:0000256" key="12">
    <source>
        <dbReference type="ARBA" id="ARBA00046380"/>
    </source>
</evidence>
<keyword evidence="3 13" id="KW-0540">Nuclease</keyword>
<keyword evidence="6 13" id="KW-0378">Hydrolase</keyword>
<dbReference type="Pfam" id="PF18470">
    <property type="entry name" value="Cas9_a"/>
    <property type="match status" value="1"/>
</dbReference>
<evidence type="ECO:0000256" key="1">
    <source>
        <dbReference type="ARBA" id="ARBA00001946"/>
    </source>
</evidence>
<comment type="subunit">
    <text evidence="12 13">Monomer. Binds crRNA and tracrRNA.</text>
</comment>
<protein>
    <recommendedName>
        <fullName evidence="13">CRISPR-associated endonuclease Cas9</fullName>
        <ecNumber evidence="13">3.1.-.-</ecNumber>
    </recommendedName>
</protein>
<dbReference type="InterPro" id="IPR036397">
    <property type="entry name" value="RNaseH_sf"/>
</dbReference>
<comment type="similarity">
    <text evidence="13">Belongs to the CRISPR-associated Cas9 family.</text>
</comment>
<dbReference type="EC" id="3.1.-.-" evidence="13"/>
<evidence type="ECO:0000256" key="8">
    <source>
        <dbReference type="ARBA" id="ARBA00022884"/>
    </source>
</evidence>
<comment type="domain">
    <text evidence="13">Has 2 endonuclease domains. The discontinuous RuvC-like domain cleaves the target DNA noncomplementary to crRNA while the HNH nuclease domain cleaves the target DNA complementary to crRNA.</text>
</comment>
<dbReference type="EMBL" id="LSUQ01000025">
    <property type="protein sequence ID" value="OAG93713.1"/>
    <property type="molecule type" value="Genomic_DNA"/>
</dbReference>
<dbReference type="GO" id="GO:0003723">
    <property type="term" value="F:RNA binding"/>
    <property type="evidence" value="ECO:0007669"/>
    <property type="project" value="UniProtKB-UniRule"/>
</dbReference>
<dbReference type="GO" id="GO:0016787">
    <property type="term" value="F:hydrolase activity"/>
    <property type="evidence" value="ECO:0007669"/>
    <property type="project" value="UniProtKB-KW"/>
</dbReference>
<dbReference type="Gene3D" id="3.30.420.10">
    <property type="entry name" value="Ribonuclease H-like superfamily/Ribonuclease H"/>
    <property type="match status" value="2"/>
</dbReference>
<evidence type="ECO:0000256" key="4">
    <source>
        <dbReference type="ARBA" id="ARBA00022723"/>
    </source>
</evidence>
<keyword evidence="4" id="KW-0479">Metal-binding</keyword>
<dbReference type="GO" id="GO:0003677">
    <property type="term" value="F:DNA binding"/>
    <property type="evidence" value="ECO:0007669"/>
    <property type="project" value="UniProtKB-UniRule"/>
</dbReference>
<dbReference type="PROSITE" id="PS51749">
    <property type="entry name" value="HNH_CAS9"/>
    <property type="match status" value="1"/>
</dbReference>
<evidence type="ECO:0000313" key="16">
    <source>
        <dbReference type="Proteomes" id="UP000077421"/>
    </source>
</evidence>
<evidence type="ECO:0000256" key="6">
    <source>
        <dbReference type="ARBA" id="ARBA00022801"/>
    </source>
</evidence>
<evidence type="ECO:0000256" key="9">
    <source>
        <dbReference type="ARBA" id="ARBA00023118"/>
    </source>
</evidence>
<dbReference type="AlphaFoldDB" id="A0A853KA30"/>
<dbReference type="NCBIfam" id="TIGR01865">
    <property type="entry name" value="cas_Csn1"/>
    <property type="match status" value="1"/>
</dbReference>
<dbReference type="GO" id="GO:0043571">
    <property type="term" value="P:maintenance of CRISPR repeat elements"/>
    <property type="evidence" value="ECO:0007669"/>
    <property type="project" value="UniProtKB-UniRule"/>
</dbReference>
<organism evidence="15 16">
    <name type="scientific">Ferroacidibacillus organovorans</name>
    <dbReference type="NCBI Taxonomy" id="1765683"/>
    <lineage>
        <taxon>Bacteria</taxon>
        <taxon>Bacillati</taxon>
        <taxon>Bacillota</taxon>
        <taxon>Bacilli</taxon>
        <taxon>Bacillales</taxon>
        <taxon>Alicyclobacillaceae</taxon>
        <taxon>Ferroacidibacillus</taxon>
    </lineage>
</organism>